<dbReference type="OrthoDB" id="193289at2"/>
<dbReference type="AlphaFoldDB" id="A0A556QLE7"/>
<dbReference type="Proteomes" id="UP000315648">
    <property type="component" value="Unassembled WGS sequence"/>
</dbReference>
<protein>
    <submittedName>
        <fullName evidence="2">Outer membrane beta-barrel protein</fullName>
    </submittedName>
</protein>
<accession>A0A556QLE7</accession>
<name>A0A556QLE7_9BACT</name>
<keyword evidence="3" id="KW-1185">Reference proteome</keyword>
<evidence type="ECO:0000313" key="3">
    <source>
        <dbReference type="Proteomes" id="UP000315648"/>
    </source>
</evidence>
<dbReference type="InterPro" id="IPR023614">
    <property type="entry name" value="Porin_dom_sf"/>
</dbReference>
<keyword evidence="1" id="KW-0732">Signal</keyword>
<dbReference type="Gene3D" id="2.40.160.10">
    <property type="entry name" value="Porin"/>
    <property type="match status" value="1"/>
</dbReference>
<gene>
    <name evidence="2" type="ORF">FPL22_15275</name>
</gene>
<comment type="caution">
    <text evidence="2">The sequence shown here is derived from an EMBL/GenBank/DDBJ whole genome shotgun (WGS) entry which is preliminary data.</text>
</comment>
<dbReference type="InterPro" id="IPR011486">
    <property type="entry name" value="BBP2"/>
</dbReference>
<reference evidence="2 3" key="1">
    <citation type="submission" date="2019-07" db="EMBL/GenBank/DDBJ databases">
        <title>Description of 53C-WASEF.</title>
        <authorList>
            <person name="Pitt A."/>
            <person name="Hahn M.W."/>
        </authorList>
    </citation>
    <scope>NUCLEOTIDE SEQUENCE [LARGE SCALE GENOMIC DNA]</scope>
    <source>
        <strain evidence="2 3">53C-WASEF</strain>
    </source>
</reference>
<feature type="chain" id="PRO_5022048128" evidence="1">
    <location>
        <begin position="35"/>
        <end position="341"/>
    </location>
</feature>
<evidence type="ECO:0000256" key="1">
    <source>
        <dbReference type="SAM" id="SignalP"/>
    </source>
</evidence>
<proteinExistence type="predicted"/>
<dbReference type="Pfam" id="PF07642">
    <property type="entry name" value="BBP2"/>
    <property type="match status" value="1"/>
</dbReference>
<evidence type="ECO:0000313" key="2">
    <source>
        <dbReference type="EMBL" id="TSJ77448.1"/>
    </source>
</evidence>
<dbReference type="SUPFAM" id="SSF56935">
    <property type="entry name" value="Porins"/>
    <property type="match status" value="1"/>
</dbReference>
<dbReference type="EMBL" id="VMBG01000002">
    <property type="protein sequence ID" value="TSJ77448.1"/>
    <property type="molecule type" value="Genomic_DNA"/>
</dbReference>
<feature type="signal peptide" evidence="1">
    <location>
        <begin position="1"/>
        <end position="34"/>
    </location>
</feature>
<organism evidence="2 3">
    <name type="scientific">Rariglobus hedericola</name>
    <dbReference type="NCBI Taxonomy" id="2597822"/>
    <lineage>
        <taxon>Bacteria</taxon>
        <taxon>Pseudomonadati</taxon>
        <taxon>Verrucomicrobiota</taxon>
        <taxon>Opitutia</taxon>
        <taxon>Opitutales</taxon>
        <taxon>Opitutaceae</taxon>
        <taxon>Rariglobus</taxon>
    </lineage>
</organism>
<sequence>MRGPCRPTHQQTQAMIKKLTGLASIVALASVAQAEVKINENLSLDGYAIGSYSSVEGAAAPGQTTNDTFLDSGSRLFDSVKVAVNGTYGDFSGKVSVLLQSVNNTSNESGGLLDAYLTYTAGSLAITGGKFNSWLGYESFDSPNNAFISYGLSGYVANYATGAKVEYITDTLSAGVSVRDSLTAGDGFYQGDGDFSDNLGYEAYVLYSGIDKLTLFAGAGFGDLDGGDLSTYNAWASYAFTEKFSLALEYAKTDDSTAAVFAGDVTNSWLLQGTYVVNDSVSVSGRVTAQDTKAGDGLGYGVASTYTITENFAVKGEVTKTDFNNGAGDVFTYAIQGLFKF</sequence>